<dbReference type="InterPro" id="IPR005612">
    <property type="entry name" value="CCAAT-binding_factor"/>
</dbReference>
<feature type="non-terminal residue" evidence="4">
    <location>
        <position position="407"/>
    </location>
</feature>
<dbReference type="GO" id="GO:0032040">
    <property type="term" value="C:small-subunit processome"/>
    <property type="evidence" value="ECO:0007669"/>
    <property type="project" value="TreeGrafter"/>
</dbReference>
<feature type="compositionally biased region" description="Polar residues" evidence="2">
    <location>
        <begin position="1"/>
        <end position="11"/>
    </location>
</feature>
<reference evidence="4" key="1">
    <citation type="submission" date="2021-06" db="EMBL/GenBank/DDBJ databases">
        <authorList>
            <person name="Kallberg Y."/>
            <person name="Tangrot J."/>
            <person name="Rosling A."/>
        </authorList>
    </citation>
    <scope>NUCLEOTIDE SEQUENCE</scope>
    <source>
        <strain evidence="4">FL130A</strain>
    </source>
</reference>
<dbReference type="Pfam" id="PF03914">
    <property type="entry name" value="CBF"/>
    <property type="match status" value="1"/>
</dbReference>
<feature type="compositionally biased region" description="Acidic residues" evidence="2">
    <location>
        <begin position="86"/>
        <end position="96"/>
    </location>
</feature>
<feature type="region of interest" description="Disordered" evidence="2">
    <location>
        <begin position="68"/>
        <end position="105"/>
    </location>
</feature>
<evidence type="ECO:0000256" key="1">
    <source>
        <dbReference type="ARBA" id="ARBA00007797"/>
    </source>
</evidence>
<dbReference type="GO" id="GO:0030692">
    <property type="term" value="C:Noc4p-Nop14p complex"/>
    <property type="evidence" value="ECO:0007669"/>
    <property type="project" value="TreeGrafter"/>
</dbReference>
<sequence length="407" mass="47584">SGTTKDQSGPSSKKRRMQEKPDRKKLNILMENTFSILDNLRTMPTDESEIDAFWIGHPVPEMIKEKYNNKKDNSGTQDLNGSILPSDDEEGEEYHDDDNAKNEPIKNDTKIPIVLRLHEHKRVFSECWLSLLKLPMTLDSYKKILLIMHKKIIPHMLQPLLLMDFLTDSYNAGGVVSLLALNGLFTLIHEHNLDYPDFYKKLYGLFDRNLMHVKYRSRFFRLVDLFLASTHLPVQLIAAFIKRMSRLSLTSPPHGIVILIPMIYNLMKRHPGCMQLIHRSNTNNHGIVSESNDPYNFDEKDPMESGAINSSLWEIKTLQDHYYPNVATLAKIFEEQFTKPSYNLEDFLDHTYKTIFETEIKRSTKRMNNKNSNNKSPALAFEKPKYLFPFYTNNINNNDDMWKMWEF</sequence>
<dbReference type="OrthoDB" id="10263185at2759"/>
<evidence type="ECO:0000259" key="3">
    <source>
        <dbReference type="Pfam" id="PF03914"/>
    </source>
</evidence>
<feature type="region of interest" description="Disordered" evidence="2">
    <location>
        <begin position="1"/>
        <end position="25"/>
    </location>
</feature>
<evidence type="ECO:0000313" key="4">
    <source>
        <dbReference type="EMBL" id="CAG8718580.1"/>
    </source>
</evidence>
<proteinExistence type="inferred from homology"/>
<gene>
    <name evidence="4" type="ORF">ALEPTO_LOCUS12173</name>
</gene>
<comment type="similarity">
    <text evidence="1">Belongs to the CBF/MAK21 family.</text>
</comment>
<dbReference type="EMBL" id="CAJVPS010025294">
    <property type="protein sequence ID" value="CAG8718580.1"/>
    <property type="molecule type" value="Genomic_DNA"/>
</dbReference>
<dbReference type="PANTHER" id="PTHR12455">
    <property type="entry name" value="NUCLEOLAR COMPLEX PROTEIN 4"/>
    <property type="match status" value="1"/>
</dbReference>
<comment type="caution">
    <text evidence="4">The sequence shown here is derived from an EMBL/GenBank/DDBJ whole genome shotgun (WGS) entry which is preliminary data.</text>
</comment>
<dbReference type="Proteomes" id="UP000789508">
    <property type="component" value="Unassembled WGS sequence"/>
</dbReference>
<dbReference type="GO" id="GO:0042254">
    <property type="term" value="P:ribosome biogenesis"/>
    <property type="evidence" value="ECO:0007669"/>
    <property type="project" value="InterPro"/>
</dbReference>
<keyword evidence="5" id="KW-1185">Reference proteome</keyword>
<evidence type="ECO:0000313" key="5">
    <source>
        <dbReference type="Proteomes" id="UP000789508"/>
    </source>
</evidence>
<name>A0A9N9I439_9GLOM</name>
<protein>
    <submittedName>
        <fullName evidence="4">13813_t:CDS:1</fullName>
    </submittedName>
</protein>
<accession>A0A9N9I439</accession>
<dbReference type="AlphaFoldDB" id="A0A9N9I439"/>
<dbReference type="InterPro" id="IPR027193">
    <property type="entry name" value="Noc4"/>
</dbReference>
<dbReference type="PANTHER" id="PTHR12455:SF0">
    <property type="entry name" value="NUCLEOLAR COMPLEX PROTEIN 4 HOMOLOG"/>
    <property type="match status" value="1"/>
</dbReference>
<evidence type="ECO:0000256" key="2">
    <source>
        <dbReference type="SAM" id="MobiDB-lite"/>
    </source>
</evidence>
<organism evidence="4 5">
    <name type="scientific">Ambispora leptoticha</name>
    <dbReference type="NCBI Taxonomy" id="144679"/>
    <lineage>
        <taxon>Eukaryota</taxon>
        <taxon>Fungi</taxon>
        <taxon>Fungi incertae sedis</taxon>
        <taxon>Mucoromycota</taxon>
        <taxon>Glomeromycotina</taxon>
        <taxon>Glomeromycetes</taxon>
        <taxon>Archaeosporales</taxon>
        <taxon>Ambisporaceae</taxon>
        <taxon>Ambispora</taxon>
    </lineage>
</organism>
<feature type="domain" description="CCAAT-binding factor" evidence="3">
    <location>
        <begin position="177"/>
        <end position="330"/>
    </location>
</feature>